<dbReference type="SUPFAM" id="SSF48225">
    <property type="entry name" value="Seven-hairpin glycosidases"/>
    <property type="match status" value="2"/>
</dbReference>
<evidence type="ECO:0000256" key="11">
    <source>
        <dbReference type="PIRSR" id="PIRSR601382-2"/>
    </source>
</evidence>
<comment type="catalytic activity">
    <reaction evidence="9">
        <text>N(4)-(alpha-D-Man-(1-&gt;2)-alpha-D-Man-(1-&gt;2)-alpha-D-Man-(1-&gt;3)-[alpha-D-Man-(1-&gt;3)-[alpha-D-Man-(1-&gt;2)-alpha-D-Man-(1-&gt;6)]-alpha-D-Man-(1-&gt;6)]-beta-D-Man-(1-&gt;4)-beta-D-GlcNAc-(1-&gt;4)-beta-D-GlcNAc)-L-asparaginyl-[protein] (N-glucan mannose isomer 8A1,2,3B1,3) + 3 H2O = N(4)-(alpha-D-Man-(1-&gt;3)-[alpha-D-Man-(1-&gt;3)-[alpha-D-Man-(1-&gt;6)]-alpha-D-Man-(1-&gt;6)]-beta-D-Man-(1-&gt;4)-beta-D-GlcNAc-(1-&gt;4)-beta-D-GlcNAc)-L-asparaginyl-[protein] (N-glucan mannose isomer 5A1,2) + 3 beta-D-mannose</text>
        <dbReference type="Rhea" id="RHEA:56028"/>
        <dbReference type="Rhea" id="RHEA-COMP:14358"/>
        <dbReference type="Rhea" id="RHEA-COMP:14367"/>
        <dbReference type="ChEBI" id="CHEBI:15377"/>
        <dbReference type="ChEBI" id="CHEBI:28563"/>
        <dbReference type="ChEBI" id="CHEBI:59087"/>
        <dbReference type="ChEBI" id="CHEBI:60628"/>
        <dbReference type="EC" id="3.2.1.113"/>
    </reaction>
</comment>
<dbReference type="Pfam" id="PF01532">
    <property type="entry name" value="Glyco_hydro_47"/>
    <property type="match status" value="2"/>
</dbReference>
<reference evidence="13 14" key="1">
    <citation type="submission" date="2020-02" db="EMBL/GenBank/DDBJ databases">
        <title>Draft genome sequence of Haematococcus lacustris strain NIES-144.</title>
        <authorList>
            <person name="Morimoto D."/>
            <person name="Nakagawa S."/>
            <person name="Yoshida T."/>
            <person name="Sawayama S."/>
        </authorList>
    </citation>
    <scope>NUCLEOTIDE SEQUENCE [LARGE SCALE GENOMIC DNA]</scope>
    <source>
        <strain evidence="13 14">NIES-144</strain>
    </source>
</reference>
<feature type="binding site" evidence="11">
    <location>
        <position position="427"/>
    </location>
    <ligand>
        <name>Ca(2+)</name>
        <dbReference type="ChEBI" id="CHEBI:29108"/>
    </ligand>
</feature>
<feature type="region of interest" description="Disordered" evidence="12">
    <location>
        <begin position="28"/>
        <end position="76"/>
    </location>
</feature>
<feature type="region of interest" description="Disordered" evidence="12">
    <location>
        <begin position="162"/>
        <end position="189"/>
    </location>
</feature>
<dbReference type="PANTHER" id="PTHR11742">
    <property type="entry name" value="MANNOSYL-OLIGOSACCHARIDE ALPHA-1,2-MANNOSIDASE-RELATED"/>
    <property type="match status" value="1"/>
</dbReference>
<feature type="compositionally biased region" description="Low complexity" evidence="12">
    <location>
        <begin position="162"/>
        <end position="181"/>
    </location>
</feature>
<keyword evidence="7 11" id="KW-0106">Calcium</keyword>
<dbReference type="Proteomes" id="UP000485058">
    <property type="component" value="Unassembled WGS sequence"/>
</dbReference>
<dbReference type="Gene3D" id="1.50.10.10">
    <property type="match status" value="2"/>
</dbReference>
<comment type="cofactor">
    <cofactor evidence="1 11">
        <name>Ca(2+)</name>
        <dbReference type="ChEBI" id="CHEBI:29108"/>
    </cofactor>
</comment>
<proteinExistence type="inferred from homology"/>
<dbReference type="GO" id="GO:0005509">
    <property type="term" value="F:calcium ion binding"/>
    <property type="evidence" value="ECO:0007669"/>
    <property type="project" value="InterPro"/>
</dbReference>
<evidence type="ECO:0000256" key="8">
    <source>
        <dbReference type="ARBA" id="ARBA00023157"/>
    </source>
</evidence>
<keyword evidence="5 11" id="KW-0479">Metal-binding</keyword>
<evidence type="ECO:0000256" key="7">
    <source>
        <dbReference type="ARBA" id="ARBA00022837"/>
    </source>
</evidence>
<dbReference type="InterPro" id="IPR036026">
    <property type="entry name" value="Seven-hairpin_glycosidases"/>
</dbReference>
<dbReference type="GO" id="GO:0005975">
    <property type="term" value="P:carbohydrate metabolic process"/>
    <property type="evidence" value="ECO:0007669"/>
    <property type="project" value="InterPro"/>
</dbReference>
<evidence type="ECO:0000256" key="5">
    <source>
        <dbReference type="ARBA" id="ARBA00022723"/>
    </source>
</evidence>
<feature type="compositionally biased region" description="Polar residues" evidence="12">
    <location>
        <begin position="28"/>
        <end position="46"/>
    </location>
</feature>
<protein>
    <recommendedName>
        <fullName evidence="4">mannosyl-oligosaccharide 1,2-alpha-mannosidase</fullName>
        <ecNumber evidence="4">3.2.1.113</ecNumber>
    </recommendedName>
</protein>
<dbReference type="PANTHER" id="PTHR11742:SF55">
    <property type="entry name" value="ENDOPLASMIC RETICULUM MANNOSYL-OLIGOSACCHARIDE 1,2-ALPHA-MANNOSIDASE"/>
    <property type="match status" value="1"/>
</dbReference>
<organism evidence="13 14">
    <name type="scientific">Haematococcus lacustris</name>
    <name type="common">Green alga</name>
    <name type="synonym">Haematococcus pluvialis</name>
    <dbReference type="NCBI Taxonomy" id="44745"/>
    <lineage>
        <taxon>Eukaryota</taxon>
        <taxon>Viridiplantae</taxon>
        <taxon>Chlorophyta</taxon>
        <taxon>core chlorophytes</taxon>
        <taxon>Chlorophyceae</taxon>
        <taxon>CS clade</taxon>
        <taxon>Chlamydomonadales</taxon>
        <taxon>Haematococcaceae</taxon>
        <taxon>Haematococcus</taxon>
    </lineage>
</organism>
<keyword evidence="8" id="KW-1015">Disulfide bond</keyword>
<evidence type="ECO:0000313" key="14">
    <source>
        <dbReference type="Proteomes" id="UP000485058"/>
    </source>
</evidence>
<evidence type="ECO:0000313" key="13">
    <source>
        <dbReference type="EMBL" id="GFH14660.1"/>
    </source>
</evidence>
<comment type="pathway">
    <text evidence="2">Protein modification; protein glycosylation.</text>
</comment>
<dbReference type="AlphaFoldDB" id="A0A699YYM8"/>
<dbReference type="InterPro" id="IPR050749">
    <property type="entry name" value="Glycosyl_Hydrolase_47"/>
</dbReference>
<evidence type="ECO:0000256" key="1">
    <source>
        <dbReference type="ARBA" id="ARBA00001913"/>
    </source>
</evidence>
<dbReference type="EC" id="3.2.1.113" evidence="4"/>
<evidence type="ECO:0000256" key="10">
    <source>
        <dbReference type="ARBA" id="ARBA00048605"/>
    </source>
</evidence>
<dbReference type="EMBL" id="BLLF01000751">
    <property type="protein sequence ID" value="GFH14660.1"/>
    <property type="molecule type" value="Genomic_DNA"/>
</dbReference>
<dbReference type="InterPro" id="IPR001382">
    <property type="entry name" value="Glyco_hydro_47"/>
</dbReference>
<dbReference type="GO" id="GO:0005802">
    <property type="term" value="C:trans-Golgi network"/>
    <property type="evidence" value="ECO:0007669"/>
    <property type="project" value="TreeGrafter"/>
</dbReference>
<gene>
    <name evidence="13" type="ORF">HaLaN_10759</name>
</gene>
<dbReference type="GO" id="GO:0016020">
    <property type="term" value="C:membrane"/>
    <property type="evidence" value="ECO:0007669"/>
    <property type="project" value="InterPro"/>
</dbReference>
<dbReference type="InterPro" id="IPR012341">
    <property type="entry name" value="6hp_glycosidase-like_sf"/>
</dbReference>
<evidence type="ECO:0000256" key="9">
    <source>
        <dbReference type="ARBA" id="ARBA00047669"/>
    </source>
</evidence>
<name>A0A699YYM8_HAELA</name>
<dbReference type="GO" id="GO:0005783">
    <property type="term" value="C:endoplasmic reticulum"/>
    <property type="evidence" value="ECO:0007669"/>
    <property type="project" value="TreeGrafter"/>
</dbReference>
<keyword evidence="6" id="KW-0378">Hydrolase</keyword>
<dbReference type="GO" id="GO:0004571">
    <property type="term" value="F:mannosyl-oligosaccharide 1,2-alpha-mannosidase activity"/>
    <property type="evidence" value="ECO:0007669"/>
    <property type="project" value="UniProtKB-EC"/>
</dbReference>
<evidence type="ECO:0000256" key="2">
    <source>
        <dbReference type="ARBA" id="ARBA00004922"/>
    </source>
</evidence>
<dbReference type="GO" id="GO:0005768">
    <property type="term" value="C:endosome"/>
    <property type="evidence" value="ECO:0007669"/>
    <property type="project" value="TreeGrafter"/>
</dbReference>
<evidence type="ECO:0000256" key="6">
    <source>
        <dbReference type="ARBA" id="ARBA00022801"/>
    </source>
</evidence>
<feature type="non-terminal residue" evidence="13">
    <location>
        <position position="1"/>
    </location>
</feature>
<keyword evidence="14" id="KW-1185">Reference proteome</keyword>
<sequence length="469" mass="51484">AVKAARTARRMQHLDAWSVPYCAASLESTSSGPAASSPEQRPSSPSMPGCVGSAGQQGVPSVHGPAPTQAAPTGPGLAWRTAAAHWEGFLAHLHWALQHRGQQARRVLGRYHGRVHQWLQWQPRILITPSVTPEDRVAREGGTSPAASQSRGLWLKLRRMLGSDPDAGAGSPDAGAGSPPALNSTGPSPVQAAVRAAMLSALHTSDTVVTFSPPPPNMPPPILPPPHPPAAPPFPPPPPVDYDSLAYSFQPRSSTNWLRPEVVESLFYLYRATGDPVYREWGWNMFRAYEAFCKLPSGGYTVMERVDTVPPVPGDKMESFWLAETLNYQPRSNTNWLRPEVVESLFYLYRATGDPVYREWGWNMFRAYEAFCKLPSGGYTVMERVDTVPPVPGDKMESFWLAETLKYFYLLFSEPDVIPLDQFVFNTEAHPLPRWGSPADTRILDLLQQAQQGSARASAAKVRQAGDPS</sequence>
<evidence type="ECO:0000256" key="12">
    <source>
        <dbReference type="SAM" id="MobiDB-lite"/>
    </source>
</evidence>
<feature type="compositionally biased region" description="Low complexity" evidence="12">
    <location>
        <begin position="64"/>
        <end position="76"/>
    </location>
</feature>
<evidence type="ECO:0000256" key="4">
    <source>
        <dbReference type="ARBA" id="ARBA00012238"/>
    </source>
</evidence>
<evidence type="ECO:0000256" key="3">
    <source>
        <dbReference type="ARBA" id="ARBA00007658"/>
    </source>
</evidence>
<comment type="similarity">
    <text evidence="3">Belongs to the glycosyl hydrolase 47 family.</text>
</comment>
<comment type="caution">
    <text evidence="13">The sequence shown here is derived from an EMBL/GenBank/DDBJ whole genome shotgun (WGS) entry which is preliminary data.</text>
</comment>
<accession>A0A699YYM8</accession>
<comment type="catalytic activity">
    <reaction evidence="10">
        <text>N(4)-(alpha-D-Man-(1-&gt;2)-alpha-D-Man-(1-&gt;2)-alpha-D-Man-(1-&gt;3)-[alpha-D-Man-(1-&gt;2)-alpha-D-Man-(1-&gt;3)-[alpha-D-Man-(1-&gt;2)-alpha-D-Man-(1-&gt;6)]-alpha-D-Man-(1-&gt;6)]-beta-D-Man-(1-&gt;4)-beta-D-GlcNAc-(1-&gt;4)-beta-D-GlcNAc)-L-asparaginyl-[protein] (N-glucan mannose isomer 9A1,2,3B1,2,3) + 4 H2O = N(4)-(alpha-D-Man-(1-&gt;3)-[alpha-D-Man-(1-&gt;3)-[alpha-D-Man-(1-&gt;6)]-alpha-D-Man-(1-&gt;6)]-beta-D-Man-(1-&gt;4)-beta-D-GlcNAc-(1-&gt;4)-beta-D-GlcNAc)-L-asparaginyl-[protein] (N-glucan mannose isomer 5A1,2) + 4 beta-D-mannose</text>
        <dbReference type="Rhea" id="RHEA:56008"/>
        <dbReference type="Rhea" id="RHEA-COMP:14356"/>
        <dbReference type="Rhea" id="RHEA-COMP:14367"/>
        <dbReference type="ChEBI" id="CHEBI:15377"/>
        <dbReference type="ChEBI" id="CHEBI:28563"/>
        <dbReference type="ChEBI" id="CHEBI:59087"/>
        <dbReference type="ChEBI" id="CHEBI:139493"/>
        <dbReference type="EC" id="3.2.1.113"/>
    </reaction>
</comment>